<evidence type="ECO:0000256" key="3">
    <source>
        <dbReference type="ARBA" id="ARBA00022593"/>
    </source>
</evidence>
<dbReference type="EMBL" id="CALNXK010000065">
    <property type="protein sequence ID" value="CAH3140913.1"/>
    <property type="molecule type" value="Genomic_DNA"/>
</dbReference>
<name>A0ABN8PG52_9CNID</name>
<evidence type="ECO:0000313" key="12">
    <source>
        <dbReference type="EMBL" id="CAH3140913.1"/>
    </source>
</evidence>
<dbReference type="InterPro" id="IPR003593">
    <property type="entry name" value="AAA+_ATPase"/>
</dbReference>
<evidence type="ECO:0000256" key="4">
    <source>
        <dbReference type="ARBA" id="ARBA00022741"/>
    </source>
</evidence>
<evidence type="ECO:0000313" key="13">
    <source>
        <dbReference type="Proteomes" id="UP001159405"/>
    </source>
</evidence>
<proteinExistence type="inferred from homology"/>
<dbReference type="Gene3D" id="1.10.8.60">
    <property type="match status" value="2"/>
</dbReference>
<keyword evidence="6" id="KW-0067">ATP-binding</keyword>
<dbReference type="Pfam" id="PF23315">
    <property type="entry name" value="PEX6_4th"/>
    <property type="match status" value="1"/>
</dbReference>
<dbReference type="InterPro" id="IPR050168">
    <property type="entry name" value="AAA_ATPase_domain"/>
</dbReference>
<keyword evidence="4" id="KW-0547">Nucleotide-binding</keyword>
<dbReference type="PANTHER" id="PTHR23077:SF9">
    <property type="entry name" value="PEROXISOMAL ATPASE PEX6"/>
    <property type="match status" value="1"/>
</dbReference>
<comment type="caution">
    <text evidence="12">The sequence shown here is derived from an EMBL/GenBank/DDBJ whole genome shotgun (WGS) entry which is preliminary data.</text>
</comment>
<dbReference type="PANTHER" id="PTHR23077">
    <property type="entry name" value="AAA-FAMILY ATPASE"/>
    <property type="match status" value="1"/>
</dbReference>
<dbReference type="PROSITE" id="PS00674">
    <property type="entry name" value="AAA"/>
    <property type="match status" value="1"/>
</dbReference>
<keyword evidence="13" id="KW-1185">Reference proteome</keyword>
<evidence type="ECO:0000256" key="5">
    <source>
        <dbReference type="ARBA" id="ARBA00022801"/>
    </source>
</evidence>
<dbReference type="Proteomes" id="UP001159405">
    <property type="component" value="Unassembled WGS sequence"/>
</dbReference>
<evidence type="ECO:0000259" key="11">
    <source>
        <dbReference type="SMART" id="SM00382"/>
    </source>
</evidence>
<dbReference type="Pfam" id="PF00004">
    <property type="entry name" value="AAA"/>
    <property type="match status" value="2"/>
</dbReference>
<keyword evidence="3" id="KW-0962">Peroxisome biogenesis</keyword>
<keyword evidence="7" id="KW-0472">Membrane</keyword>
<comment type="similarity">
    <text evidence="2">Belongs to the AAA ATPase family.</text>
</comment>
<sequence>MADEAYRRGTICKLSRQDCNTLRSSNLPFTEGIISSSNSDSTFVNSPGERFAVAVKTSLEGSDPQGDLILNVRSSDKEVQQSGGNLKVLLSENVLKSRDLYVGKTVWVKKVNPIPLQRVVVGISSEETYLWAQSSLASSLLKSLPSGPITVRENDILCFHNDQVTGEKEEGSEVLILQNEPVSQGCVTSETCLVITKLEKTEIQPASKISETESLVLLSDSLETFLVSDFTRNLITQGQLCDHDQPNEKTSQEKTHQFRVSVFNSDKMNYLDLCQGVSSRVYVSVETLIDLCLFNGSWVKIYRDSTDLHVHDKQEEQDSESMTISQQKYCDERFYAKIKYHLVQLVAVDDESTTNISSLINSDEVEDRVLYIAPLLYFNLFGKITPNVNDHPPVYISPNFNATALPNGESNTESTSGKPPFATEAHIALIHSPYYKVGESFDGALMSYFKVPRILTVGDVFFVYHDWQRNTDAQKMASTSDDQWQRDLVVYFKVTRLVCGSSEANSCFVDVEHTSLYQRGSVHSYIPSALTSSISRGKRSYDLRASYWEQISPAGLRTYTDILENLVKPYLHSSDKKPLSPCGILLSGPPGAGKRTVARATSRKLNVHFLGVSCYELIGESVAATEARLKNLFQKAILSSPCIMLLQNIHALGKDREGNEDEPRIAATLMNCINNLKDNTDWPVVVIATSSFPNDITSDMYSCFLHEVKLEAPTESERYDMLGGLGGMAFVGNDVSFEQLAKRTAGLVLADFVALFSYASRAATRRLLNGYSTAENRGQTWFPWQQEQELSSMGIKLCNQDFEDSLDVLQSSMSDAIGAPKIPSVKWDDVGGLAEVKAAILDTVQLPLQHPELFAAGLRRSGVLLYGPPGTGKTLLAKAVATECSLNFLSVKGPELINMYVGQSEQNVREVFTRAQSARPCVIFFDELDSLAPNRGRSGDSGGVMDRVVSQLLAELDGLHKACDVFVIGATNRPDLLDPALLRPGRFDKLLYLGVSEDRESQLNILRALTRKFCLDPDLRLEKVAALCPANLTGADFYALCSDAMLQSVKRKIEILEQGHSSPDDCGEIQVTEADFQKALDALVPSVSLQELKRYKDLQNQFTMDNSHNTKK</sequence>
<dbReference type="InterPro" id="IPR056995">
    <property type="entry name" value="PEX6_4th_dom"/>
</dbReference>
<feature type="domain" description="AAA+ ATPase" evidence="11">
    <location>
        <begin position="859"/>
        <end position="997"/>
    </location>
</feature>
<evidence type="ECO:0000256" key="2">
    <source>
        <dbReference type="ARBA" id="ARBA00006914"/>
    </source>
</evidence>
<evidence type="ECO:0000256" key="7">
    <source>
        <dbReference type="ARBA" id="ARBA00023136"/>
    </source>
</evidence>
<dbReference type="InterPro" id="IPR003960">
    <property type="entry name" value="ATPase_AAA_CS"/>
</dbReference>
<evidence type="ECO:0000256" key="10">
    <source>
        <dbReference type="ARBA" id="ARBA00048778"/>
    </source>
</evidence>
<dbReference type="InterPro" id="IPR027417">
    <property type="entry name" value="P-loop_NTPase"/>
</dbReference>
<feature type="domain" description="AAA+ ATPase" evidence="11">
    <location>
        <begin position="580"/>
        <end position="714"/>
    </location>
</feature>
<evidence type="ECO:0000256" key="8">
    <source>
        <dbReference type="ARBA" id="ARBA00034811"/>
    </source>
</evidence>
<comment type="catalytic activity">
    <reaction evidence="10">
        <text>ATP + H2O = ADP + phosphate + H(+)</text>
        <dbReference type="Rhea" id="RHEA:13065"/>
        <dbReference type="ChEBI" id="CHEBI:15377"/>
        <dbReference type="ChEBI" id="CHEBI:15378"/>
        <dbReference type="ChEBI" id="CHEBI:30616"/>
        <dbReference type="ChEBI" id="CHEBI:43474"/>
        <dbReference type="ChEBI" id="CHEBI:456216"/>
    </reaction>
    <physiologicalReaction direction="left-to-right" evidence="10">
        <dbReference type="Rhea" id="RHEA:13066"/>
    </physiologicalReaction>
</comment>
<dbReference type="Gene3D" id="3.40.50.300">
    <property type="entry name" value="P-loop containing nucleotide triphosphate hydrolases"/>
    <property type="match status" value="2"/>
</dbReference>
<dbReference type="SMART" id="SM00382">
    <property type="entry name" value="AAA"/>
    <property type="match status" value="2"/>
</dbReference>
<comment type="subcellular location">
    <subcellularLocation>
        <location evidence="1">Membrane</location>
    </subcellularLocation>
</comment>
<dbReference type="InterPro" id="IPR047533">
    <property type="entry name" value="RecA-like_PEX6_r2"/>
</dbReference>
<organism evidence="12 13">
    <name type="scientific">Porites lobata</name>
    <dbReference type="NCBI Taxonomy" id="104759"/>
    <lineage>
        <taxon>Eukaryota</taxon>
        <taxon>Metazoa</taxon>
        <taxon>Cnidaria</taxon>
        <taxon>Anthozoa</taxon>
        <taxon>Hexacorallia</taxon>
        <taxon>Scleractinia</taxon>
        <taxon>Fungiina</taxon>
        <taxon>Poritidae</taxon>
        <taxon>Porites</taxon>
    </lineage>
</organism>
<dbReference type="InterPro" id="IPR003959">
    <property type="entry name" value="ATPase_AAA_core"/>
</dbReference>
<protein>
    <recommendedName>
        <fullName evidence="8">Peroxisomal ATPase PEX6</fullName>
    </recommendedName>
    <alternativeName>
        <fullName evidence="9">Peroxin-6</fullName>
    </alternativeName>
</protein>
<evidence type="ECO:0000256" key="6">
    <source>
        <dbReference type="ARBA" id="ARBA00022840"/>
    </source>
</evidence>
<evidence type="ECO:0000256" key="1">
    <source>
        <dbReference type="ARBA" id="ARBA00004370"/>
    </source>
</evidence>
<dbReference type="CDD" id="cd19527">
    <property type="entry name" value="RecA-like_PEX6_r2"/>
    <property type="match status" value="1"/>
</dbReference>
<gene>
    <name evidence="12" type="ORF">PLOB_00041440</name>
</gene>
<accession>A0ABN8PG52</accession>
<dbReference type="SUPFAM" id="SSF52540">
    <property type="entry name" value="P-loop containing nucleoside triphosphate hydrolases"/>
    <property type="match status" value="2"/>
</dbReference>
<evidence type="ECO:0000256" key="9">
    <source>
        <dbReference type="ARBA" id="ARBA00034920"/>
    </source>
</evidence>
<reference evidence="12 13" key="1">
    <citation type="submission" date="2022-05" db="EMBL/GenBank/DDBJ databases">
        <authorList>
            <consortium name="Genoscope - CEA"/>
            <person name="William W."/>
        </authorList>
    </citation>
    <scope>NUCLEOTIDE SEQUENCE [LARGE SCALE GENOMIC DNA]</scope>
</reference>
<keyword evidence="5" id="KW-0378">Hydrolase</keyword>